<gene>
    <name evidence="2" type="ORF">CVV64_08300</name>
</gene>
<keyword evidence="1" id="KW-0812">Transmembrane</keyword>
<name>A0A2N1PRA8_9BACT</name>
<proteinExistence type="predicted"/>
<keyword evidence="1" id="KW-1133">Transmembrane helix</keyword>
<evidence type="ECO:0000313" key="2">
    <source>
        <dbReference type="EMBL" id="PKK90870.1"/>
    </source>
</evidence>
<protein>
    <submittedName>
        <fullName evidence="2">Uncharacterized protein</fullName>
    </submittedName>
</protein>
<organism evidence="2 3">
    <name type="scientific">Candidatus Wallbacteria bacterium HGW-Wallbacteria-1</name>
    <dbReference type="NCBI Taxonomy" id="2013854"/>
    <lineage>
        <taxon>Bacteria</taxon>
        <taxon>Candidatus Walliibacteriota</taxon>
    </lineage>
</organism>
<accession>A0A2N1PRA8</accession>
<keyword evidence="1" id="KW-0472">Membrane</keyword>
<sequence length="66" mass="7744">METKSGSQCEDRNIIGLAWKSVKEKMALFIPDSMKSFFSVFYDIFFNIFFIRVLTQMTNWSIKGYG</sequence>
<dbReference type="AlphaFoldDB" id="A0A2N1PRA8"/>
<feature type="transmembrane region" description="Helical" evidence="1">
    <location>
        <begin position="36"/>
        <end position="55"/>
    </location>
</feature>
<dbReference type="Proteomes" id="UP000233256">
    <property type="component" value="Unassembled WGS sequence"/>
</dbReference>
<evidence type="ECO:0000313" key="3">
    <source>
        <dbReference type="Proteomes" id="UP000233256"/>
    </source>
</evidence>
<comment type="caution">
    <text evidence="2">The sequence shown here is derived from an EMBL/GenBank/DDBJ whole genome shotgun (WGS) entry which is preliminary data.</text>
</comment>
<evidence type="ECO:0000256" key="1">
    <source>
        <dbReference type="SAM" id="Phobius"/>
    </source>
</evidence>
<dbReference type="EMBL" id="PGXC01000004">
    <property type="protein sequence ID" value="PKK90870.1"/>
    <property type="molecule type" value="Genomic_DNA"/>
</dbReference>
<reference evidence="2 3" key="1">
    <citation type="journal article" date="2017" name="ISME J.">
        <title>Potential for microbial H2 and metal transformations associated with novel bacteria and archaea in deep terrestrial subsurface sediments.</title>
        <authorList>
            <person name="Hernsdorf A.W."/>
            <person name="Amano Y."/>
            <person name="Miyakawa K."/>
            <person name="Ise K."/>
            <person name="Suzuki Y."/>
            <person name="Anantharaman K."/>
            <person name="Probst A."/>
            <person name="Burstein D."/>
            <person name="Thomas B.C."/>
            <person name="Banfield J.F."/>
        </authorList>
    </citation>
    <scope>NUCLEOTIDE SEQUENCE [LARGE SCALE GENOMIC DNA]</scope>
    <source>
        <strain evidence="2">HGW-Wallbacteria-1</strain>
    </source>
</reference>